<dbReference type="Pfam" id="PF07321">
    <property type="entry name" value="YscO"/>
    <property type="match status" value="1"/>
</dbReference>
<reference evidence="2" key="2">
    <citation type="submission" date="2021-08" db="EMBL/GenBank/DDBJ databases">
        <authorList>
            <person name="Tani A."/>
            <person name="Ola A."/>
            <person name="Ogura Y."/>
            <person name="Katsura K."/>
            <person name="Hayashi T."/>
        </authorList>
    </citation>
    <scope>NUCLEOTIDE SEQUENCE</scope>
    <source>
        <strain evidence="2">DSM 16372</strain>
    </source>
</reference>
<evidence type="ECO:0000256" key="1">
    <source>
        <dbReference type="SAM" id="MobiDB-lite"/>
    </source>
</evidence>
<dbReference type="InterPro" id="IPR053716">
    <property type="entry name" value="Flag_assembly_chemotaxis_eff"/>
</dbReference>
<dbReference type="AlphaFoldDB" id="A0AAV4ZTK9"/>
<keyword evidence="3" id="KW-1185">Reference proteome</keyword>
<dbReference type="EMBL" id="BPQO01000027">
    <property type="protein sequence ID" value="GJD91456.1"/>
    <property type="molecule type" value="Genomic_DNA"/>
</dbReference>
<evidence type="ECO:0000313" key="3">
    <source>
        <dbReference type="Proteomes" id="UP001055247"/>
    </source>
</evidence>
<gene>
    <name evidence="2" type="ORF">BHAOGJBA_5004</name>
</gene>
<organism evidence="2 3">
    <name type="scientific">Methylobacterium hispanicum</name>
    <dbReference type="NCBI Taxonomy" id="270350"/>
    <lineage>
        <taxon>Bacteria</taxon>
        <taxon>Pseudomonadati</taxon>
        <taxon>Pseudomonadota</taxon>
        <taxon>Alphaproteobacteria</taxon>
        <taxon>Hyphomicrobiales</taxon>
        <taxon>Methylobacteriaceae</taxon>
        <taxon>Methylobacterium</taxon>
    </lineage>
</organism>
<comment type="caution">
    <text evidence="2">The sequence shown here is derived from an EMBL/GenBank/DDBJ whole genome shotgun (WGS) entry which is preliminary data.</text>
</comment>
<protein>
    <recommendedName>
        <fullName evidence="4">Type III secretion protein</fullName>
    </recommendedName>
</protein>
<sequence>MIGQMSILLRLKTLKEEQALRALQVKRRQVAEGEAVLDEARQAVSASAATLGSREDAIYEGILGRVVDLGALDDTRGAVVALEKGHARLTDSAERAAYTLHRLTGECEAAAEGHRAATRVRDKYTILRDDLAARAAEEAEAREEGEVEELFGRRRPGPGERP</sequence>
<feature type="region of interest" description="Disordered" evidence="1">
    <location>
        <begin position="137"/>
        <end position="162"/>
    </location>
</feature>
<proteinExistence type="predicted"/>
<reference evidence="2" key="1">
    <citation type="journal article" date="2016" name="Front. Microbiol.">
        <title>Genome Sequence of the Piezophilic, Mesophilic Sulfate-Reducing Bacterium Desulfovibrio indicus J2T.</title>
        <authorList>
            <person name="Cao J."/>
            <person name="Maignien L."/>
            <person name="Shao Z."/>
            <person name="Alain K."/>
            <person name="Jebbar M."/>
        </authorList>
    </citation>
    <scope>NUCLEOTIDE SEQUENCE</scope>
    <source>
        <strain evidence="2">DSM 16372</strain>
    </source>
</reference>
<evidence type="ECO:0008006" key="4">
    <source>
        <dbReference type="Google" id="ProtNLM"/>
    </source>
</evidence>
<dbReference type="Gene3D" id="1.10.287.1700">
    <property type="match status" value="1"/>
</dbReference>
<evidence type="ECO:0000313" key="2">
    <source>
        <dbReference type="EMBL" id="GJD91456.1"/>
    </source>
</evidence>
<name>A0AAV4ZTK9_9HYPH</name>
<dbReference type="InterPro" id="IPR009929">
    <property type="entry name" value="T3SS_YscO"/>
</dbReference>
<dbReference type="Proteomes" id="UP001055247">
    <property type="component" value="Unassembled WGS sequence"/>
</dbReference>
<accession>A0AAV4ZTK9</accession>